<protein>
    <submittedName>
        <fullName evidence="2">Uncharacterized protein</fullName>
    </submittedName>
</protein>
<organism evidence="2 3">
    <name type="scientific">Diaporthe eres</name>
    <name type="common">Phomopsis oblonga</name>
    <dbReference type="NCBI Taxonomy" id="83184"/>
    <lineage>
        <taxon>Eukaryota</taxon>
        <taxon>Fungi</taxon>
        <taxon>Dikarya</taxon>
        <taxon>Ascomycota</taxon>
        <taxon>Pezizomycotina</taxon>
        <taxon>Sordariomycetes</taxon>
        <taxon>Sordariomycetidae</taxon>
        <taxon>Diaporthales</taxon>
        <taxon>Diaporthaceae</taxon>
        <taxon>Diaporthe</taxon>
        <taxon>Diaporthe eres species complex</taxon>
    </lineage>
</organism>
<sequence length="300" mass="34428">MSDAVPKAYTQDFDAIRAHHLGRWYAKTLASKYERGRIRRYLNNVADTTEKARNIIIFNSTESINKSLNAQKAALTRAIRRIQPEFEAVVYAMVCELRAARRAQQWHRVWTLERKVASTASMFLVSQTPLSVACHNFLNRDDERMVEISMSRMAEWNDSYQQMYEADVQTRKRMNLVKRYWTVFNSSQHEKPWQGEAVVFTAKSPTTNAKEIIVIRHDQSMPPKSLWPRVWRPKVLGGIESPAGLSSDVAAPKMKRRTIRTPGGTGRRPRRKERTGTGPRGENPQQFLSAMHAISDAPEA</sequence>
<dbReference type="EMBL" id="JAKNSF020000112">
    <property type="protein sequence ID" value="KAK7714845.1"/>
    <property type="molecule type" value="Genomic_DNA"/>
</dbReference>
<keyword evidence="3" id="KW-1185">Reference proteome</keyword>
<reference evidence="2 3" key="1">
    <citation type="submission" date="2024-02" db="EMBL/GenBank/DDBJ databases">
        <title>De novo assembly and annotation of 12 fungi associated with fruit tree decline syndrome in Ontario, Canada.</title>
        <authorList>
            <person name="Sulman M."/>
            <person name="Ellouze W."/>
            <person name="Ilyukhin E."/>
        </authorList>
    </citation>
    <scope>NUCLEOTIDE SEQUENCE [LARGE SCALE GENOMIC DNA]</scope>
    <source>
        <strain evidence="2 3">M169</strain>
    </source>
</reference>
<evidence type="ECO:0000313" key="2">
    <source>
        <dbReference type="EMBL" id="KAK7714845.1"/>
    </source>
</evidence>
<dbReference type="Proteomes" id="UP001430848">
    <property type="component" value="Unassembled WGS sequence"/>
</dbReference>
<evidence type="ECO:0000313" key="3">
    <source>
        <dbReference type="Proteomes" id="UP001430848"/>
    </source>
</evidence>
<evidence type="ECO:0000256" key="1">
    <source>
        <dbReference type="SAM" id="MobiDB-lite"/>
    </source>
</evidence>
<comment type="caution">
    <text evidence="2">The sequence shown here is derived from an EMBL/GenBank/DDBJ whole genome shotgun (WGS) entry which is preliminary data.</text>
</comment>
<proteinExistence type="predicted"/>
<feature type="region of interest" description="Disordered" evidence="1">
    <location>
        <begin position="241"/>
        <end position="300"/>
    </location>
</feature>
<accession>A0ABR1NTN6</accession>
<gene>
    <name evidence="2" type="ORF">SLS63_011580</name>
</gene>
<name>A0ABR1NTN6_DIAER</name>